<sequence length="336" mass="37362">MTAQYDVICQHIAQWEQHFVEPDVFETTDPQKIAEHIDSFCQAELGAAVEEYLFYEASIGAVCGVRLMDQRRIVVKVHHARPLAFLQAMVQVQHYLLAHGYPCPKPLLAPRPLAQGIATTEVLMDEGVYHEASDPAIRRSMAEMLARLIHFTKTPAAIPGVQPAALDVRLPPGVTWGVPHSKLFDFEATAAGAEWIDEIASHAQTLKLQGAGDLVLGHSDWGVKHFRYVGDRVSVIYDWDSLSLEKEPIIVGHASGYFTYTEYFGGSRAPTDEEAQAFIVEYEAARGKPFTPEEYQTMRAAKLYGLAYGARLEHALNPQEISYPEGSCCARLAQYT</sequence>
<evidence type="ECO:0000313" key="2">
    <source>
        <dbReference type="Proteomes" id="UP000597444"/>
    </source>
</evidence>
<gene>
    <name evidence="1" type="ORF">KSF_005570</name>
</gene>
<dbReference type="RefSeq" id="WP_220201466.1">
    <property type="nucleotide sequence ID" value="NZ_BNJK01000001.1"/>
</dbReference>
<reference evidence="1" key="1">
    <citation type="submission" date="2020-10" db="EMBL/GenBank/DDBJ databases">
        <title>Taxonomic study of unclassified bacteria belonging to the class Ktedonobacteria.</title>
        <authorList>
            <person name="Yabe S."/>
            <person name="Wang C.M."/>
            <person name="Zheng Y."/>
            <person name="Sakai Y."/>
            <person name="Cavaletti L."/>
            <person name="Monciardini P."/>
            <person name="Donadio S."/>
        </authorList>
    </citation>
    <scope>NUCLEOTIDE SEQUENCE</scope>
    <source>
        <strain evidence="1">ID150040</strain>
    </source>
</reference>
<organism evidence="1 2">
    <name type="scientific">Reticulibacter mediterranei</name>
    <dbReference type="NCBI Taxonomy" id="2778369"/>
    <lineage>
        <taxon>Bacteria</taxon>
        <taxon>Bacillati</taxon>
        <taxon>Chloroflexota</taxon>
        <taxon>Ktedonobacteria</taxon>
        <taxon>Ktedonobacterales</taxon>
        <taxon>Reticulibacteraceae</taxon>
        <taxon>Reticulibacter</taxon>
    </lineage>
</organism>
<dbReference type="AlphaFoldDB" id="A0A8J3I7Y5"/>
<dbReference type="Proteomes" id="UP000597444">
    <property type="component" value="Unassembled WGS sequence"/>
</dbReference>
<evidence type="ECO:0008006" key="3">
    <source>
        <dbReference type="Google" id="ProtNLM"/>
    </source>
</evidence>
<dbReference type="SUPFAM" id="SSF56112">
    <property type="entry name" value="Protein kinase-like (PK-like)"/>
    <property type="match status" value="1"/>
</dbReference>
<comment type="caution">
    <text evidence="1">The sequence shown here is derived from an EMBL/GenBank/DDBJ whole genome shotgun (WGS) entry which is preliminary data.</text>
</comment>
<name>A0A8J3I7Y5_9CHLR</name>
<proteinExistence type="predicted"/>
<keyword evidence="2" id="KW-1185">Reference proteome</keyword>
<accession>A0A8J3I7Y5</accession>
<evidence type="ECO:0000313" key="1">
    <source>
        <dbReference type="EMBL" id="GHO90509.1"/>
    </source>
</evidence>
<dbReference type="InterPro" id="IPR011009">
    <property type="entry name" value="Kinase-like_dom_sf"/>
</dbReference>
<protein>
    <recommendedName>
        <fullName evidence="3">Aminoglycoside phosphotransferase domain-containing protein</fullName>
    </recommendedName>
</protein>
<dbReference type="EMBL" id="BNJK01000001">
    <property type="protein sequence ID" value="GHO90509.1"/>
    <property type="molecule type" value="Genomic_DNA"/>
</dbReference>